<evidence type="ECO:0000313" key="10">
    <source>
        <dbReference type="Proteomes" id="UP001172457"/>
    </source>
</evidence>
<dbReference type="InterPro" id="IPR036955">
    <property type="entry name" value="AP2/ERF_dom_sf"/>
</dbReference>
<dbReference type="InterPro" id="IPR016177">
    <property type="entry name" value="DNA-bd_dom_sf"/>
</dbReference>
<keyword evidence="10" id="KW-1185">Reference proteome</keyword>
<dbReference type="SUPFAM" id="SSF54171">
    <property type="entry name" value="DNA-binding domain"/>
    <property type="match status" value="1"/>
</dbReference>
<dbReference type="InterPro" id="IPR001471">
    <property type="entry name" value="AP2/ERF_dom"/>
</dbReference>
<keyword evidence="3" id="KW-0805">Transcription regulation</keyword>
<evidence type="ECO:0000256" key="3">
    <source>
        <dbReference type="ARBA" id="ARBA00023015"/>
    </source>
</evidence>
<dbReference type="GO" id="GO:0003700">
    <property type="term" value="F:DNA-binding transcription factor activity"/>
    <property type="evidence" value="ECO:0007669"/>
    <property type="project" value="InterPro"/>
</dbReference>
<name>A0AA38WEZ5_9ASTR</name>
<dbReference type="EMBL" id="JARYMX010000005">
    <property type="protein sequence ID" value="KAJ9547639.1"/>
    <property type="molecule type" value="Genomic_DNA"/>
</dbReference>
<evidence type="ECO:0000256" key="2">
    <source>
        <dbReference type="ARBA" id="ARBA00022821"/>
    </source>
</evidence>
<keyword evidence="2" id="KW-0611">Plant defense</keyword>
<evidence type="ECO:0000256" key="1">
    <source>
        <dbReference type="ARBA" id="ARBA00004123"/>
    </source>
</evidence>
<dbReference type="PANTHER" id="PTHR31190">
    <property type="entry name" value="DNA-BINDING DOMAIN"/>
    <property type="match status" value="1"/>
</dbReference>
<organism evidence="9 10">
    <name type="scientific">Centaurea solstitialis</name>
    <name type="common">yellow star-thistle</name>
    <dbReference type="NCBI Taxonomy" id="347529"/>
    <lineage>
        <taxon>Eukaryota</taxon>
        <taxon>Viridiplantae</taxon>
        <taxon>Streptophyta</taxon>
        <taxon>Embryophyta</taxon>
        <taxon>Tracheophyta</taxon>
        <taxon>Spermatophyta</taxon>
        <taxon>Magnoliopsida</taxon>
        <taxon>eudicotyledons</taxon>
        <taxon>Gunneridae</taxon>
        <taxon>Pentapetalae</taxon>
        <taxon>asterids</taxon>
        <taxon>campanulids</taxon>
        <taxon>Asterales</taxon>
        <taxon>Asteraceae</taxon>
        <taxon>Carduoideae</taxon>
        <taxon>Cardueae</taxon>
        <taxon>Centaureinae</taxon>
        <taxon>Centaurea</taxon>
    </lineage>
</organism>
<dbReference type="PRINTS" id="PR00367">
    <property type="entry name" value="ETHRSPELEMNT"/>
</dbReference>
<dbReference type="InterPro" id="IPR044808">
    <property type="entry name" value="ERF_plant"/>
</dbReference>
<feature type="coiled-coil region" evidence="7">
    <location>
        <begin position="145"/>
        <end position="172"/>
    </location>
</feature>
<dbReference type="CDD" id="cd00018">
    <property type="entry name" value="AP2"/>
    <property type="match status" value="1"/>
</dbReference>
<dbReference type="FunFam" id="3.30.730.10:FF:000001">
    <property type="entry name" value="Ethylene-responsive transcription factor 2"/>
    <property type="match status" value="1"/>
</dbReference>
<dbReference type="AlphaFoldDB" id="A0AA38WEZ5"/>
<sequence>MLPQKHPTSRLYAFYFKEWVFLTVGDFSQTGGGHEDCKKKRQRKNLYRGIRQRPWGKWAAEIRDPRKGVRVWLGTFNTAEEAARAYDREARKIRGRKAKVNFPNEGDRNLLRDEDDHQRKLTGFHGDSGVSFSSEEILSSEIEVFPATEKKAEEEEDEVQKLSKELMAYESYMKFYEIPYLDGPAVEATPANADGGAGGGPIELWCFDDDVL</sequence>
<dbReference type="Proteomes" id="UP001172457">
    <property type="component" value="Chromosome 5"/>
</dbReference>
<dbReference type="GO" id="GO:0003677">
    <property type="term" value="F:DNA binding"/>
    <property type="evidence" value="ECO:0007669"/>
    <property type="project" value="UniProtKB-KW"/>
</dbReference>
<evidence type="ECO:0000256" key="4">
    <source>
        <dbReference type="ARBA" id="ARBA00023125"/>
    </source>
</evidence>
<protein>
    <recommendedName>
        <fullName evidence="8">AP2/ERF domain-containing protein</fullName>
    </recommendedName>
</protein>
<keyword evidence="6" id="KW-0539">Nucleus</keyword>
<evidence type="ECO:0000256" key="6">
    <source>
        <dbReference type="ARBA" id="ARBA00023242"/>
    </source>
</evidence>
<dbReference type="SMART" id="SM00380">
    <property type="entry name" value="AP2"/>
    <property type="match status" value="1"/>
</dbReference>
<accession>A0AA38WEZ5</accession>
<keyword evidence="7" id="KW-0175">Coiled coil</keyword>
<dbReference type="GO" id="GO:0006952">
    <property type="term" value="P:defense response"/>
    <property type="evidence" value="ECO:0007669"/>
    <property type="project" value="UniProtKB-KW"/>
</dbReference>
<dbReference type="GO" id="GO:0005634">
    <property type="term" value="C:nucleus"/>
    <property type="evidence" value="ECO:0007669"/>
    <property type="project" value="UniProtKB-SubCell"/>
</dbReference>
<evidence type="ECO:0000256" key="5">
    <source>
        <dbReference type="ARBA" id="ARBA00023163"/>
    </source>
</evidence>
<dbReference type="PANTHER" id="PTHR31190:SF376">
    <property type="entry name" value="EREB-LIKE PROTEIN"/>
    <property type="match status" value="1"/>
</dbReference>
<evidence type="ECO:0000313" key="9">
    <source>
        <dbReference type="EMBL" id="KAJ9547639.1"/>
    </source>
</evidence>
<evidence type="ECO:0000259" key="8">
    <source>
        <dbReference type="PROSITE" id="PS51032"/>
    </source>
</evidence>
<reference evidence="9" key="1">
    <citation type="submission" date="2023-03" db="EMBL/GenBank/DDBJ databases">
        <title>Chromosome-scale reference genome and RAD-based genetic map of yellow starthistle (Centaurea solstitialis) reveal putative structural variation and QTLs associated with invader traits.</title>
        <authorList>
            <person name="Reatini B."/>
            <person name="Cang F.A."/>
            <person name="Jiang Q."/>
            <person name="Mckibben M.T.W."/>
            <person name="Barker M.S."/>
            <person name="Rieseberg L.H."/>
            <person name="Dlugosch K.M."/>
        </authorList>
    </citation>
    <scope>NUCLEOTIDE SEQUENCE</scope>
    <source>
        <strain evidence="9">CAN-66</strain>
        <tissue evidence="9">Leaf</tissue>
    </source>
</reference>
<dbReference type="PROSITE" id="PS51032">
    <property type="entry name" value="AP2_ERF"/>
    <property type="match status" value="1"/>
</dbReference>
<dbReference type="Pfam" id="PF00847">
    <property type="entry name" value="AP2"/>
    <property type="match status" value="1"/>
</dbReference>
<feature type="domain" description="AP2/ERF" evidence="8">
    <location>
        <begin position="46"/>
        <end position="103"/>
    </location>
</feature>
<proteinExistence type="predicted"/>
<dbReference type="GO" id="GO:0009873">
    <property type="term" value="P:ethylene-activated signaling pathway"/>
    <property type="evidence" value="ECO:0007669"/>
    <property type="project" value="InterPro"/>
</dbReference>
<gene>
    <name evidence="9" type="ORF">OSB04_020182</name>
</gene>
<keyword evidence="5" id="KW-0804">Transcription</keyword>
<comment type="caution">
    <text evidence="9">The sequence shown here is derived from an EMBL/GenBank/DDBJ whole genome shotgun (WGS) entry which is preliminary data.</text>
</comment>
<evidence type="ECO:0000256" key="7">
    <source>
        <dbReference type="SAM" id="Coils"/>
    </source>
</evidence>
<dbReference type="Gene3D" id="3.30.730.10">
    <property type="entry name" value="AP2/ERF domain"/>
    <property type="match status" value="1"/>
</dbReference>
<keyword evidence="4" id="KW-0238">DNA-binding</keyword>
<comment type="subcellular location">
    <subcellularLocation>
        <location evidence="1">Nucleus</location>
    </subcellularLocation>
</comment>